<keyword evidence="2" id="KW-0863">Zinc-finger</keyword>
<dbReference type="SUPFAM" id="SSF109635">
    <property type="entry name" value="DnaK suppressor protein DksA, alpha-hairpin domain"/>
    <property type="match status" value="1"/>
</dbReference>
<protein>
    <recommendedName>
        <fullName evidence="4">Zinc finger DksA/TraR C4-type domain-containing protein</fullName>
    </recommendedName>
</protein>
<evidence type="ECO:0000256" key="2">
    <source>
        <dbReference type="ARBA" id="ARBA00022771"/>
    </source>
</evidence>
<dbReference type="Pfam" id="PF01258">
    <property type="entry name" value="zf-dskA_traR"/>
    <property type="match status" value="1"/>
</dbReference>
<accession>A0A3B1DBV1</accession>
<dbReference type="EMBL" id="UOGG01000196">
    <property type="protein sequence ID" value="VAX32350.1"/>
    <property type="molecule type" value="Genomic_DNA"/>
</dbReference>
<evidence type="ECO:0000313" key="5">
    <source>
        <dbReference type="EMBL" id="VAX32350.1"/>
    </source>
</evidence>
<name>A0A3B1DBV1_9ZZZZ</name>
<proteinExistence type="predicted"/>
<dbReference type="PANTHER" id="PTHR33823">
    <property type="entry name" value="RNA POLYMERASE-BINDING TRANSCRIPTION FACTOR DKSA-RELATED"/>
    <property type="match status" value="1"/>
</dbReference>
<evidence type="ECO:0000259" key="4">
    <source>
        <dbReference type="Pfam" id="PF01258"/>
    </source>
</evidence>
<dbReference type="GO" id="GO:0008270">
    <property type="term" value="F:zinc ion binding"/>
    <property type="evidence" value="ECO:0007669"/>
    <property type="project" value="UniProtKB-KW"/>
</dbReference>
<dbReference type="PANTHER" id="PTHR33823:SF4">
    <property type="entry name" value="GENERAL STRESS PROTEIN 16O"/>
    <property type="match status" value="1"/>
</dbReference>
<keyword evidence="3" id="KW-0862">Zinc</keyword>
<feature type="domain" description="Zinc finger DksA/TraR C4-type" evidence="4">
    <location>
        <begin position="79"/>
        <end position="113"/>
    </location>
</feature>
<dbReference type="InterPro" id="IPR037187">
    <property type="entry name" value="DnaK_N"/>
</dbReference>
<evidence type="ECO:0000256" key="3">
    <source>
        <dbReference type="ARBA" id="ARBA00022833"/>
    </source>
</evidence>
<dbReference type="InterPro" id="IPR000962">
    <property type="entry name" value="Znf_DskA_TraR"/>
</dbReference>
<sequence>MLGNKLPLYQSKLNEIRNTLLGDVAKNFQNSQSESKEPVADITDDATRNYTNQLMTNLGEQDWEKLKQVDEALDKIKDGSYGTCSTCEQPIPEARLNVQPFAKFCVECLSKMENEAQLSTPGRPEDITGGKI</sequence>
<keyword evidence="1" id="KW-0479">Metal-binding</keyword>
<dbReference type="AlphaFoldDB" id="A0A3B1DBV1"/>
<reference evidence="5" key="1">
    <citation type="submission" date="2018-06" db="EMBL/GenBank/DDBJ databases">
        <authorList>
            <person name="Zhirakovskaya E."/>
        </authorList>
    </citation>
    <scope>NUCLEOTIDE SEQUENCE</scope>
</reference>
<dbReference type="PROSITE" id="PS01102">
    <property type="entry name" value="ZF_DKSA_1"/>
    <property type="match status" value="1"/>
</dbReference>
<dbReference type="InterPro" id="IPR020458">
    <property type="entry name" value="Znf_DskA_TraR_CS"/>
</dbReference>
<dbReference type="PROSITE" id="PS51128">
    <property type="entry name" value="ZF_DKSA_2"/>
    <property type="match status" value="1"/>
</dbReference>
<dbReference type="Gene3D" id="1.20.120.910">
    <property type="entry name" value="DksA, coiled-coil domain"/>
    <property type="match status" value="1"/>
</dbReference>
<dbReference type="SUPFAM" id="SSF57716">
    <property type="entry name" value="Glucocorticoid receptor-like (DNA-binding domain)"/>
    <property type="match status" value="1"/>
</dbReference>
<evidence type="ECO:0000256" key="1">
    <source>
        <dbReference type="ARBA" id="ARBA00022723"/>
    </source>
</evidence>
<organism evidence="5">
    <name type="scientific">hydrothermal vent metagenome</name>
    <dbReference type="NCBI Taxonomy" id="652676"/>
    <lineage>
        <taxon>unclassified sequences</taxon>
        <taxon>metagenomes</taxon>
        <taxon>ecological metagenomes</taxon>
    </lineage>
</organism>
<gene>
    <name evidence="5" type="ORF">MNBD_NITROSPINAE05-1302</name>
</gene>